<evidence type="ECO:0008006" key="4">
    <source>
        <dbReference type="Google" id="ProtNLM"/>
    </source>
</evidence>
<accession>A0A7D5F641</accession>
<dbReference type="RefSeq" id="WP_178013693.1">
    <property type="nucleotide sequence ID" value="NZ_CP058316.1"/>
</dbReference>
<sequence length="194" mass="19965">MHDTDRIDAKRIVPAAAATAGTDGVARDDRLATVAGITLILVVGWLIAAWVFDVSLHPVAAPSMSPAIVTGSLAVVQRVPAGDLEPGDVVFDPARDAPARVIGVMPSRDGGADVVVTLRGDGETDLPPHVLAIREMERIETTAPMLGWVALAVTTPIGGALGAMTVVTIVVVVVRRRRRHPPLGGARGTGGSSA</sequence>
<gene>
    <name evidence="2" type="ORF">HW566_13545</name>
</gene>
<feature type="transmembrane region" description="Helical" evidence="1">
    <location>
        <begin position="31"/>
        <end position="52"/>
    </location>
</feature>
<keyword evidence="1" id="KW-1133">Transmembrane helix</keyword>
<protein>
    <recommendedName>
        <fullName evidence="4">Signal peptidase I</fullName>
    </recommendedName>
</protein>
<evidence type="ECO:0000313" key="2">
    <source>
        <dbReference type="EMBL" id="QLD12707.1"/>
    </source>
</evidence>
<organism evidence="2 3">
    <name type="scientific">Microbacterium oleivorans</name>
    <dbReference type="NCBI Taxonomy" id="273677"/>
    <lineage>
        <taxon>Bacteria</taxon>
        <taxon>Bacillati</taxon>
        <taxon>Actinomycetota</taxon>
        <taxon>Actinomycetes</taxon>
        <taxon>Micrococcales</taxon>
        <taxon>Microbacteriaceae</taxon>
        <taxon>Microbacterium</taxon>
    </lineage>
</organism>
<keyword evidence="1" id="KW-0472">Membrane</keyword>
<evidence type="ECO:0000256" key="1">
    <source>
        <dbReference type="SAM" id="Phobius"/>
    </source>
</evidence>
<reference evidence="2 3" key="1">
    <citation type="submission" date="2020-06" db="EMBL/GenBank/DDBJ databases">
        <authorList>
            <person name="Jo H."/>
        </authorList>
    </citation>
    <scope>NUCLEOTIDE SEQUENCE [LARGE SCALE GENOMIC DNA]</scope>
    <source>
        <strain evidence="2 3">I46</strain>
    </source>
</reference>
<keyword evidence="1" id="KW-0812">Transmembrane</keyword>
<evidence type="ECO:0000313" key="3">
    <source>
        <dbReference type="Proteomes" id="UP000509638"/>
    </source>
</evidence>
<dbReference type="AlphaFoldDB" id="A0A7D5F641"/>
<name>A0A7D5F641_9MICO</name>
<proteinExistence type="predicted"/>
<feature type="transmembrane region" description="Helical" evidence="1">
    <location>
        <begin position="145"/>
        <end position="174"/>
    </location>
</feature>
<dbReference type="Proteomes" id="UP000509638">
    <property type="component" value="Chromosome"/>
</dbReference>
<dbReference type="EMBL" id="CP058316">
    <property type="protein sequence ID" value="QLD12707.1"/>
    <property type="molecule type" value="Genomic_DNA"/>
</dbReference>